<evidence type="ECO:0000313" key="3">
    <source>
        <dbReference type="Proteomes" id="UP000235388"/>
    </source>
</evidence>
<name>A0A2N5W8K9_9BASI</name>
<keyword evidence="3" id="KW-1185">Reference proteome</keyword>
<feature type="compositionally biased region" description="Basic and acidic residues" evidence="1">
    <location>
        <begin position="9"/>
        <end position="18"/>
    </location>
</feature>
<reference evidence="2 3" key="1">
    <citation type="submission" date="2017-11" db="EMBL/GenBank/DDBJ databases">
        <title>De novo assembly and phasing of dikaryotic genomes from two isolates of Puccinia coronata f. sp. avenae, the causal agent of oat crown rust.</title>
        <authorList>
            <person name="Miller M.E."/>
            <person name="Zhang Y."/>
            <person name="Omidvar V."/>
            <person name="Sperschneider J."/>
            <person name="Schwessinger B."/>
            <person name="Raley C."/>
            <person name="Palmer J.M."/>
            <person name="Garnica D."/>
            <person name="Upadhyaya N."/>
            <person name="Rathjen J."/>
            <person name="Taylor J.M."/>
            <person name="Park R.F."/>
            <person name="Dodds P.N."/>
            <person name="Hirsch C.D."/>
            <person name="Kianian S.F."/>
            <person name="Figueroa M."/>
        </authorList>
    </citation>
    <scope>NUCLEOTIDE SEQUENCE [LARGE SCALE GENOMIC DNA]</scope>
    <source>
        <strain evidence="2">12NC29</strain>
    </source>
</reference>
<comment type="caution">
    <text evidence="2">The sequence shown here is derived from an EMBL/GenBank/DDBJ whole genome shotgun (WGS) entry which is preliminary data.</text>
</comment>
<organism evidence="2 3">
    <name type="scientific">Puccinia coronata f. sp. avenae</name>
    <dbReference type="NCBI Taxonomy" id="200324"/>
    <lineage>
        <taxon>Eukaryota</taxon>
        <taxon>Fungi</taxon>
        <taxon>Dikarya</taxon>
        <taxon>Basidiomycota</taxon>
        <taxon>Pucciniomycotina</taxon>
        <taxon>Pucciniomycetes</taxon>
        <taxon>Pucciniales</taxon>
        <taxon>Pucciniaceae</taxon>
        <taxon>Puccinia</taxon>
    </lineage>
</organism>
<feature type="region of interest" description="Disordered" evidence="1">
    <location>
        <begin position="105"/>
        <end position="124"/>
    </location>
</feature>
<gene>
    <name evidence="2" type="ORF">PCANC_00143</name>
</gene>
<sequence>MNDTPTETLVDKASRDLPKVISVEDSNHSSVSKISATEGDISTAEAALSLPTSSNSSDSGNEKSPAMELKFPCMCLRPPCCPAELNVRLTEVCLRLQKLEQQIHNLTKRNLPKGQSSENSAETN</sequence>
<evidence type="ECO:0000256" key="1">
    <source>
        <dbReference type="SAM" id="MobiDB-lite"/>
    </source>
</evidence>
<feature type="compositionally biased region" description="Polar residues" evidence="1">
    <location>
        <begin position="113"/>
        <end position="124"/>
    </location>
</feature>
<accession>A0A2N5W8K9</accession>
<evidence type="ECO:0000313" key="2">
    <source>
        <dbReference type="EMBL" id="PLW58562.1"/>
    </source>
</evidence>
<protein>
    <submittedName>
        <fullName evidence="2">Uncharacterized protein</fullName>
    </submittedName>
</protein>
<feature type="compositionally biased region" description="Low complexity" evidence="1">
    <location>
        <begin position="49"/>
        <end position="64"/>
    </location>
</feature>
<feature type="region of interest" description="Disordered" evidence="1">
    <location>
        <begin position="1"/>
        <end position="65"/>
    </location>
</feature>
<dbReference type="Proteomes" id="UP000235388">
    <property type="component" value="Unassembled WGS sequence"/>
</dbReference>
<proteinExistence type="predicted"/>
<dbReference type="AlphaFoldDB" id="A0A2N5W8K9"/>
<dbReference type="EMBL" id="PGCJ01000002">
    <property type="protein sequence ID" value="PLW58562.1"/>
    <property type="molecule type" value="Genomic_DNA"/>
</dbReference>